<comment type="subcellular location">
    <subcellularLocation>
        <location evidence="1">Cell outer membrane</location>
    </subcellularLocation>
</comment>
<comment type="similarity">
    <text evidence="2">Belongs to the MipA/OmpV family.</text>
</comment>
<keyword evidence="5" id="KW-0998">Cell outer membrane</keyword>
<dbReference type="Pfam" id="PF06629">
    <property type="entry name" value="MipA"/>
    <property type="match status" value="1"/>
</dbReference>
<evidence type="ECO:0000256" key="1">
    <source>
        <dbReference type="ARBA" id="ARBA00004442"/>
    </source>
</evidence>
<evidence type="ECO:0000313" key="6">
    <source>
        <dbReference type="EMBL" id="ATI80817.1"/>
    </source>
</evidence>
<evidence type="ECO:0000256" key="5">
    <source>
        <dbReference type="ARBA" id="ARBA00023237"/>
    </source>
</evidence>
<dbReference type="PANTHER" id="PTHR38776">
    <property type="entry name" value="MLTA-INTERACTING PROTEIN-RELATED"/>
    <property type="match status" value="1"/>
</dbReference>
<sequence length="238" mass="25818">MTISPAPEVERNNRDHVVVGMGTMVLPQFQGSRDFQVQPALVIDVEQGRFFAKAGEGIGLYLINQEKLQAGVSVTWMLGYDRKDVPDGIGKLNDTFGGRAFVTGQVAGFTGNLSVTSPVFGGDAKGVIVNARISRSFRLSEKVTISPGIGVSWADAKHLRRYFGVDEEQSAASGLPIYRPSSGFKDVDARLAVSYRLTQRVNLVGVGMLVRNLDRVADSPFNQRGWSPMAVLGFGYAF</sequence>
<evidence type="ECO:0000313" key="7">
    <source>
        <dbReference type="Proteomes" id="UP000219422"/>
    </source>
</evidence>
<evidence type="ECO:0000256" key="4">
    <source>
        <dbReference type="ARBA" id="ARBA00023136"/>
    </source>
</evidence>
<organism evidence="6 7">
    <name type="scientific">Sphingobium yanoikuyae</name>
    <name type="common">Sphingomonas yanoikuyae</name>
    <dbReference type="NCBI Taxonomy" id="13690"/>
    <lineage>
        <taxon>Bacteria</taxon>
        <taxon>Pseudomonadati</taxon>
        <taxon>Pseudomonadota</taxon>
        <taxon>Alphaproteobacteria</taxon>
        <taxon>Sphingomonadales</taxon>
        <taxon>Sphingomonadaceae</taxon>
        <taxon>Sphingobium</taxon>
    </lineage>
</organism>
<keyword evidence="4" id="KW-0472">Membrane</keyword>
<protein>
    <submittedName>
        <fullName evidence="6">MltA-interacting MipA family protein</fullName>
    </submittedName>
</protein>
<dbReference type="EMBL" id="CP023741">
    <property type="protein sequence ID" value="ATI80817.1"/>
    <property type="molecule type" value="Genomic_DNA"/>
</dbReference>
<dbReference type="KEGG" id="sya:A6768_13035"/>
<dbReference type="Proteomes" id="UP000219422">
    <property type="component" value="Chromosome"/>
</dbReference>
<keyword evidence="3" id="KW-0732">Signal</keyword>
<dbReference type="PANTHER" id="PTHR38776:SF1">
    <property type="entry name" value="MLTA-INTERACTING PROTEIN-RELATED"/>
    <property type="match status" value="1"/>
</dbReference>
<evidence type="ECO:0000256" key="2">
    <source>
        <dbReference type="ARBA" id="ARBA00005722"/>
    </source>
</evidence>
<name>A0A291N0D4_SPHYA</name>
<dbReference type="GO" id="GO:0009279">
    <property type="term" value="C:cell outer membrane"/>
    <property type="evidence" value="ECO:0007669"/>
    <property type="project" value="UniProtKB-SubCell"/>
</dbReference>
<proteinExistence type="inferred from homology"/>
<gene>
    <name evidence="6" type="ORF">A6768_13035</name>
</gene>
<evidence type="ECO:0000256" key="3">
    <source>
        <dbReference type="ARBA" id="ARBA00022729"/>
    </source>
</evidence>
<dbReference type="InterPro" id="IPR010583">
    <property type="entry name" value="MipA"/>
</dbReference>
<reference evidence="6 7" key="1">
    <citation type="submission" date="2017-10" db="EMBL/GenBank/DDBJ databases">
        <title>Sphingobium yanoikuyae S72.</title>
        <authorList>
            <person name="Sanchez E."/>
            <person name="Bustos P."/>
            <person name="Mendoza P."/>
            <person name="Guo X."/>
            <person name="Mendoza A."/>
        </authorList>
    </citation>
    <scope>NUCLEOTIDE SEQUENCE [LARGE SCALE GENOMIC DNA]</scope>
    <source>
        <strain evidence="6 7">S72</strain>
    </source>
</reference>
<dbReference type="AlphaFoldDB" id="A0A291N0D4"/>
<accession>A0A291N0D4</accession>